<name>R4U4K4_9MOLU</name>
<reference evidence="1 2" key="1">
    <citation type="journal article" date="2013" name="Genome Biol. Evol.">
        <title>Complete genomes of two dipteran-associated spiroplasmas provided insights into the origin, dynamics, and impacts of viral invasion in spiroplasma.</title>
        <authorList>
            <person name="Ku C."/>
            <person name="Lo W.S."/>
            <person name="Chen L.L."/>
            <person name="Kuo C.H."/>
        </authorList>
    </citation>
    <scope>NUCLEOTIDE SEQUENCE [LARGE SCALE GENOMIC DNA]</scope>
    <source>
        <strain evidence="1 2">DF-1</strain>
    </source>
</reference>
<proteinExistence type="predicted"/>
<dbReference type="RefSeq" id="WP_016339319.1">
    <property type="nucleotide sequence ID" value="NC_021280.1"/>
</dbReference>
<keyword evidence="2" id="KW-1185">Reference proteome</keyword>
<organism evidence="1 2">
    <name type="scientific">Spiroplasma chrysopicola DF-1</name>
    <dbReference type="NCBI Taxonomy" id="1276227"/>
    <lineage>
        <taxon>Bacteria</taxon>
        <taxon>Bacillati</taxon>
        <taxon>Mycoplasmatota</taxon>
        <taxon>Mollicutes</taxon>
        <taxon>Entomoplasmatales</taxon>
        <taxon>Spiroplasmataceae</taxon>
        <taxon>Spiroplasma</taxon>
    </lineage>
</organism>
<accession>R4U4K4</accession>
<evidence type="ECO:0000313" key="2">
    <source>
        <dbReference type="Proteomes" id="UP000013964"/>
    </source>
</evidence>
<gene>
    <name evidence="1" type="ORF">SCHRY_v1c09250</name>
</gene>
<dbReference type="AlphaFoldDB" id="R4U4K4"/>
<protein>
    <submittedName>
        <fullName evidence="1">Uncharacterized protein</fullName>
    </submittedName>
</protein>
<sequence length="209" mass="25525">MESYSTPRWVEKFLEDIEIKVDYTFWLEISDASYDLNTDSILKFNYATILEKKRFKKLYLENIKKSKHKKLLEYYTNDYENMIEEWANKMNVPLFLELDCSIHGKDKWFLQNRLYDRTINNDLYIKYKNNNHKGFDGLYFNSSKIPKVKIDLNNSYYIFIELEERINNYDSSDPKYLVSLIKIKELFNKNKQFLLREKIDILLDNLKYF</sequence>
<dbReference type="KEGG" id="scr:SCHRY_v1c09250"/>
<evidence type="ECO:0000313" key="1">
    <source>
        <dbReference type="EMBL" id="AGM25498.1"/>
    </source>
</evidence>
<dbReference type="EMBL" id="CP005077">
    <property type="protein sequence ID" value="AGM25498.1"/>
    <property type="molecule type" value="Genomic_DNA"/>
</dbReference>
<dbReference type="Proteomes" id="UP000013964">
    <property type="component" value="Chromosome"/>
</dbReference>
<dbReference type="HOGENOM" id="CLU_1314741_0_0_14"/>
<dbReference type="PATRIC" id="fig|1276227.3.peg.931"/>